<organism evidence="1 2">
    <name type="scientific">Syntrophus gentianae</name>
    <dbReference type="NCBI Taxonomy" id="43775"/>
    <lineage>
        <taxon>Bacteria</taxon>
        <taxon>Pseudomonadati</taxon>
        <taxon>Thermodesulfobacteriota</taxon>
        <taxon>Syntrophia</taxon>
        <taxon>Syntrophales</taxon>
        <taxon>Syntrophaceae</taxon>
        <taxon>Syntrophus</taxon>
    </lineage>
</organism>
<reference evidence="1 2" key="1">
    <citation type="submission" date="2016-10" db="EMBL/GenBank/DDBJ databases">
        <authorList>
            <person name="de Groot N.N."/>
        </authorList>
    </citation>
    <scope>NUCLEOTIDE SEQUENCE [LARGE SCALE GENOMIC DNA]</scope>
    <source>
        <strain evidence="1 2">DSM 8423</strain>
    </source>
</reference>
<accession>A0A1H7X6M4</accession>
<proteinExistence type="predicted"/>
<name>A0A1H7X6M4_9BACT</name>
<gene>
    <name evidence="1" type="ORF">SAMN04489760_10990</name>
</gene>
<sequence>MQDRWKEKIMCMIVCPRCGSSLKADDERILSVYDHEPICMKCKSEEEKRPDYAEMSKGMIGQCMIETELMLSDPGGYCYHHFNPYKC</sequence>
<evidence type="ECO:0000313" key="2">
    <source>
        <dbReference type="Proteomes" id="UP000198744"/>
    </source>
</evidence>
<dbReference type="EMBL" id="FOBS01000009">
    <property type="protein sequence ID" value="SEM29274.1"/>
    <property type="molecule type" value="Genomic_DNA"/>
</dbReference>
<evidence type="ECO:0000313" key="1">
    <source>
        <dbReference type="EMBL" id="SEM29274.1"/>
    </source>
</evidence>
<keyword evidence="2" id="KW-1185">Reference proteome</keyword>
<dbReference type="AlphaFoldDB" id="A0A1H7X6M4"/>
<dbReference type="Proteomes" id="UP000198744">
    <property type="component" value="Unassembled WGS sequence"/>
</dbReference>
<protein>
    <submittedName>
        <fullName evidence="1">Uncharacterized protein</fullName>
    </submittedName>
</protein>